<feature type="region of interest" description="Disordered" evidence="1">
    <location>
        <begin position="28"/>
        <end position="83"/>
    </location>
</feature>
<dbReference type="InterPro" id="IPR035328">
    <property type="entry name" value="DUF3048_C"/>
</dbReference>
<dbReference type="AlphaFoldDB" id="A0A419TB99"/>
<dbReference type="InterPro" id="IPR023158">
    <property type="entry name" value="YerB-like_sf"/>
</dbReference>
<dbReference type="PROSITE" id="PS51257">
    <property type="entry name" value="PROKAR_LIPOPROTEIN"/>
    <property type="match status" value="1"/>
</dbReference>
<evidence type="ECO:0000259" key="3">
    <source>
        <dbReference type="Pfam" id="PF17479"/>
    </source>
</evidence>
<accession>A0A419TB99</accession>
<evidence type="ECO:0000256" key="1">
    <source>
        <dbReference type="SAM" id="MobiDB-lite"/>
    </source>
</evidence>
<name>A0A419TB99_9FIRM</name>
<feature type="domain" description="DUF3048" evidence="3">
    <location>
        <begin position="248"/>
        <end position="357"/>
    </location>
</feature>
<proteinExistence type="predicted"/>
<organism evidence="4 5">
    <name type="scientific">Thermohalobacter berrensis</name>
    <dbReference type="NCBI Taxonomy" id="99594"/>
    <lineage>
        <taxon>Bacteria</taxon>
        <taxon>Bacillati</taxon>
        <taxon>Bacillota</taxon>
        <taxon>Tissierellia</taxon>
        <taxon>Tissierellales</taxon>
        <taxon>Thermohalobacteraceae</taxon>
        <taxon>Thermohalobacter</taxon>
    </lineage>
</organism>
<feature type="compositionally biased region" description="Basic and acidic residues" evidence="1">
    <location>
        <begin position="35"/>
        <end position="51"/>
    </location>
</feature>
<sequence length="369" mass="42576">MQKRNILLILLIIPMVFSLIGCSKSEDTISNTDNLKSKGETKNELDEKKSDSEDENEQDLLNNKEDVPKKEGVPSPLSGLYGPEEKIKRRPVAVMIDNHPRARWQAGLSKAEIIYEFLVEGPYTRYMAMFLKNDPKHIGPVRSARPYFITTSLEYDAVYVHCGGSQQALSDIKKLRLADIDALASKADVFWRYYKTGKRAPNNLYTNIDVIRRTQKERRYRNKGEFEGLKFNEKDIQIDGIKANEVIIKYFPNNVTKYVYDEEQKVYKRYKDGKLHIDEYNNEEIIAKNIIIQEAKTRVIDNKGRLSIDLIGKGKGMYITNGKAIEITWEKDTKRSKTKYIDKNGNEIRLNPGVTWIQVTKANPNITIK</sequence>
<dbReference type="RefSeq" id="WP_120166928.1">
    <property type="nucleotide sequence ID" value="NZ_MCIB01000001.1"/>
</dbReference>
<dbReference type="InterPro" id="IPR021416">
    <property type="entry name" value="DUF3048_N"/>
</dbReference>
<evidence type="ECO:0008006" key="6">
    <source>
        <dbReference type="Google" id="ProtNLM"/>
    </source>
</evidence>
<evidence type="ECO:0000313" key="4">
    <source>
        <dbReference type="EMBL" id="RKD34727.1"/>
    </source>
</evidence>
<evidence type="ECO:0000313" key="5">
    <source>
        <dbReference type="Proteomes" id="UP000284177"/>
    </source>
</evidence>
<dbReference type="SUPFAM" id="SSF159774">
    <property type="entry name" value="YerB-like"/>
    <property type="match status" value="1"/>
</dbReference>
<dbReference type="EMBL" id="MCIB01000001">
    <property type="protein sequence ID" value="RKD34727.1"/>
    <property type="molecule type" value="Genomic_DNA"/>
</dbReference>
<dbReference type="Pfam" id="PF17479">
    <property type="entry name" value="DUF3048_C"/>
    <property type="match status" value="1"/>
</dbReference>
<dbReference type="Proteomes" id="UP000284177">
    <property type="component" value="Unassembled WGS sequence"/>
</dbReference>
<reference evidence="4 5" key="1">
    <citation type="submission" date="2016-08" db="EMBL/GenBank/DDBJ databases">
        <title>Novel Firmicutes and Novel Genomes.</title>
        <authorList>
            <person name="Poppleton D.I."/>
            <person name="Gribaldo S."/>
        </authorList>
    </citation>
    <scope>NUCLEOTIDE SEQUENCE [LARGE SCALE GENOMIC DNA]</scope>
    <source>
        <strain evidence="4 5">CTT3</strain>
    </source>
</reference>
<evidence type="ECO:0000259" key="2">
    <source>
        <dbReference type="Pfam" id="PF11258"/>
    </source>
</evidence>
<feature type="domain" description="DUF3048" evidence="2">
    <location>
        <begin position="77"/>
        <end position="220"/>
    </location>
</feature>
<dbReference type="OrthoDB" id="9779102at2"/>
<feature type="compositionally biased region" description="Basic and acidic residues" evidence="1">
    <location>
        <begin position="62"/>
        <end position="72"/>
    </location>
</feature>
<gene>
    <name evidence="4" type="ORF">BET03_02585</name>
</gene>
<dbReference type="Pfam" id="PF11258">
    <property type="entry name" value="DUF3048"/>
    <property type="match status" value="1"/>
</dbReference>
<comment type="caution">
    <text evidence="4">The sequence shown here is derived from an EMBL/GenBank/DDBJ whole genome shotgun (WGS) entry which is preliminary data.</text>
</comment>
<dbReference type="Gene3D" id="3.50.90.10">
    <property type="entry name" value="YerB-like"/>
    <property type="match status" value="1"/>
</dbReference>
<protein>
    <recommendedName>
        <fullName evidence="6">Lipoprotein YerB</fullName>
    </recommendedName>
</protein>
<keyword evidence="5" id="KW-1185">Reference proteome</keyword>